<proteinExistence type="predicted"/>
<keyword evidence="3" id="KW-1185">Reference proteome</keyword>
<feature type="transmembrane region" description="Helical" evidence="1">
    <location>
        <begin position="53"/>
        <end position="73"/>
    </location>
</feature>
<dbReference type="Proteomes" id="UP001524502">
    <property type="component" value="Unassembled WGS sequence"/>
</dbReference>
<evidence type="ECO:0000256" key="1">
    <source>
        <dbReference type="SAM" id="Phobius"/>
    </source>
</evidence>
<dbReference type="EMBL" id="JANFXK010000001">
    <property type="protein sequence ID" value="MCQ4635379.1"/>
    <property type="molecule type" value="Genomic_DNA"/>
</dbReference>
<name>A0ABT1RJM2_9FIRM</name>
<organism evidence="2 3">
    <name type="scientific">Anaerovorax odorimutans</name>
    <dbReference type="NCBI Taxonomy" id="109327"/>
    <lineage>
        <taxon>Bacteria</taxon>
        <taxon>Bacillati</taxon>
        <taxon>Bacillota</taxon>
        <taxon>Clostridia</taxon>
        <taxon>Peptostreptococcales</taxon>
        <taxon>Anaerovoracaceae</taxon>
        <taxon>Anaerovorax</taxon>
    </lineage>
</organism>
<sequence length="74" mass="8473">MLPVEQLPIDIKGITPEMRQELEERISDFEREHEPETSRGGEGYVPKIRKVDYIFAGVINGLILLYYIVAVLLA</sequence>
<keyword evidence="1" id="KW-0812">Transmembrane</keyword>
<protein>
    <recommendedName>
        <fullName evidence="4">Tetrahydromethanopterin S-methyltransferase</fullName>
    </recommendedName>
</protein>
<keyword evidence="1" id="KW-1133">Transmembrane helix</keyword>
<evidence type="ECO:0000313" key="3">
    <source>
        <dbReference type="Proteomes" id="UP001524502"/>
    </source>
</evidence>
<accession>A0ABT1RJM2</accession>
<keyword evidence="1" id="KW-0472">Membrane</keyword>
<reference evidence="2 3" key="1">
    <citation type="submission" date="2022-06" db="EMBL/GenBank/DDBJ databases">
        <title>Isolation of gut microbiota from human fecal samples.</title>
        <authorList>
            <person name="Pamer E.G."/>
            <person name="Barat B."/>
            <person name="Waligurski E."/>
            <person name="Medina S."/>
            <person name="Paddock L."/>
            <person name="Mostad J."/>
        </authorList>
    </citation>
    <scope>NUCLEOTIDE SEQUENCE [LARGE SCALE GENOMIC DNA]</scope>
    <source>
        <strain evidence="2 3">SL.3.17</strain>
    </source>
</reference>
<evidence type="ECO:0000313" key="2">
    <source>
        <dbReference type="EMBL" id="MCQ4635379.1"/>
    </source>
</evidence>
<dbReference type="RefSeq" id="WP_256130571.1">
    <property type="nucleotide sequence ID" value="NZ_JANFXK010000001.1"/>
</dbReference>
<comment type="caution">
    <text evidence="2">The sequence shown here is derived from an EMBL/GenBank/DDBJ whole genome shotgun (WGS) entry which is preliminary data.</text>
</comment>
<gene>
    <name evidence="2" type="ORF">NE619_01440</name>
</gene>
<evidence type="ECO:0008006" key="4">
    <source>
        <dbReference type="Google" id="ProtNLM"/>
    </source>
</evidence>